<name>A0ABY7VIU3_9GAMM</name>
<proteinExistence type="predicted"/>
<dbReference type="Gene3D" id="2.60.40.10">
    <property type="entry name" value="Immunoglobulins"/>
    <property type="match status" value="1"/>
</dbReference>
<dbReference type="Pfam" id="PF25275">
    <property type="entry name" value="Golvesin_C"/>
    <property type="match status" value="4"/>
</dbReference>
<dbReference type="PROSITE" id="PS50853">
    <property type="entry name" value="FN3"/>
    <property type="match status" value="1"/>
</dbReference>
<dbReference type="InterPro" id="IPR003961">
    <property type="entry name" value="FN3_dom"/>
</dbReference>
<keyword evidence="2" id="KW-0732">Signal</keyword>
<evidence type="ECO:0000256" key="2">
    <source>
        <dbReference type="SAM" id="SignalP"/>
    </source>
</evidence>
<sequence>MNFCRLKSCWLVLIFFSQLAFAVDEIIIDNSDIDKTVADGYWAQSSGEWTVADNRWSISLGRPPQGEDSVTNNSGGKFEWHFNIAEAGKYHVYAWWTAAGARSRFTPYTIYYGDTEIEVQVNQLQTLFAGQWILLGSYDFPAGDRSFVDIEDRGEGANADAIKIVRLNTEVYQDTNGNYYLTLPETHGFKNIKLALVDGSWQVTELDQAQWSALSLTPSGYQFNLKDFFTDGLADFVVNTADAPIYVSITKSETGYSYSAKTSIVQPRVTDFGWLETSIKAGQETAFKWYINHAQVCHETVPDSGKLIRYHNAGETEAIRYSEPGVYSKKWFCIDKYGNRFPVNENEYLEATLTVEPAGSALIVDESGIIIDNSDINNTEADGYWAQATGDWTVPDHSWTLSKGRPPQGEDSLTNNTGGKFEWHFNLAEAGNYHVFAWYAAAGRLGGAVPYTIHHGDIDSQVFVNQLQNLYAGKWLLLGNYDFPAGDGNFVDMQEVLGHGANADAIRLVRVNLDIYQDNDGNYYLTLPVTHGFTKIKLTLVGGSWTVVELNQAQWDALALTTTGEQFRLKDFHFNYSGLADVVVNTDTGPIYVVTDKDDEAYSYSAHTSIPGQRITNFEWLPATIKAGKESTFKWYINHAKICYETIENSTDLKQHSIAGEEIVRFTEPGTYTKKWFCKDRYGNRFPENENEYLEATLTVEESEVGIIVDNSDVDKTVGDDYWAVASGDWTVPNHDWTISLGRPPYKGDSLTNDTGGKFEWHFNIPEAGNYHVYTWYAGAGKLGRTVPYTIHHGDTESTVVFNQQQVLYAGKWVLLGNYDFSAGDDNFVELQEILGHGANADAVKIVRLNTDIYQDSDGNYYLTLPKTHGYMKIKLSQVDGNWSVTELNQAQWDGLALTVTGEQFRLKDFNLSGLADVVVKINTGQVYITVTEEEGVFSYSTKTSVPAQRITHFEWTAPDIKTGQESSFKWYINQGEICYETVENSTKLIQHSIAGETELVRYTEPGVHTKKWFCKDRYGNRFPENENEYLEATLTVEQAPLMVVEQFEWLPATLEAGQESSLHWQVSNADKCYQTTNGSEPVVEFSGSGQTASSVYAQVETVTSKWYCQDAYNNRFPQDPAEFIEATRTVTPIIPLEEVVVDDSDINKTSQDKIWAVKHGNWDVSSAAQPYRGQSLYNSEGDSFEWHFVLPTSENYNVYAWWTHSNLRSKSVPYRVHYGENISEVRVNQQLDTSAGQWVLIGSYVFPAGAESFVEIEGVTGAASADAIRLERVLPQESPQQPGQPSMSAPQETSDIDFSINWDAADGQYYNFKLEYQLAGSDSWQLAYSGSATSFSPGSSWTGGNYQVRLSCISSDCPIDGYITDTVNLITKPAIPTLKASVLNVKSGEDYSLQYNLPAQTTELRLFENGQQITINVNPEITTFTTKKTLVNSYDYQISACNSAGCSDLSEKVTVSVYHQATVPSAPTTALPAYPMNRLIEVVWPHIPVEQTSLYYFASGLAKDSTPEQVYQQARLITQATKLEFNELGYVWFFAKACDVLNVCSDYSTPVRIQIIAKPQLVPVSFSVSLLGESIENSTQAISVPLAQSFVIHWSAGEEVAAAGVGYYRLEQNGVLAATIAETSNELKAQYGDDLFHYGLSLDSAGENNYTLQACNQMTNSQNETLDCGPKAAVVVYAGTPIPVTAPVMLSAKQSGSQYLLEWSEIANASHYIVEYKVNGVWTVLKGDLATNSYSADASQGPEFRVSSCEQSVCSSTQEVNNAVSGDLQVVSLSSARLNAQNDGHHTLSWQVKGASRVQLISDKGHDFDNLGLQSALDVTVSDFTTFTLKISGFGEQTEQKISIVKPAAAPVVVIPRKSPYLQPLYSLGLQPIERSLLTGINQHNYVADVEGKLYRISDQGEIKWTIQLPGLVANKPLWASDDSGAEYLFFAVSKTADSTQSSLGQLCRISINGENLSCFELANNAIASPVLYQGAGEASGKARLFLVDINGMMHEFVPFAASFVTEDSQPVYSQQLLVEQQAIRVLTSPQIDYKNNFLIVRSEDNGVQAFELPEVSSSLDKGINKLLKALPDSLSKMFTDETNNDTNKPAQTNAVWSRKLD</sequence>
<dbReference type="InterPro" id="IPR036116">
    <property type="entry name" value="FN3_sf"/>
</dbReference>
<evidence type="ECO:0000313" key="4">
    <source>
        <dbReference type="EMBL" id="WDE13664.1"/>
    </source>
</evidence>
<accession>A0ABY7VIU3</accession>
<keyword evidence="5" id="KW-1185">Reference proteome</keyword>
<dbReference type="InterPro" id="IPR013783">
    <property type="entry name" value="Ig-like_fold"/>
</dbReference>
<feature type="compositionally biased region" description="Polar residues" evidence="1">
    <location>
        <begin position="2082"/>
        <end position="2097"/>
    </location>
</feature>
<dbReference type="SUPFAM" id="SSF49265">
    <property type="entry name" value="Fibronectin type III"/>
    <property type="match status" value="1"/>
</dbReference>
<feature type="domain" description="Fibronectin type-III" evidence="3">
    <location>
        <begin position="1282"/>
        <end position="1375"/>
    </location>
</feature>
<dbReference type="Proteomes" id="UP001215231">
    <property type="component" value="Chromosome"/>
</dbReference>
<feature type="chain" id="PRO_5047470242" description="Fibronectin type-III domain-containing protein" evidence="2">
    <location>
        <begin position="23"/>
        <end position="2103"/>
    </location>
</feature>
<dbReference type="EMBL" id="CP059693">
    <property type="protein sequence ID" value="WDE13664.1"/>
    <property type="molecule type" value="Genomic_DNA"/>
</dbReference>
<gene>
    <name evidence="4" type="ORF">H3N35_09635</name>
</gene>
<evidence type="ECO:0000313" key="5">
    <source>
        <dbReference type="Proteomes" id="UP001215231"/>
    </source>
</evidence>
<feature type="region of interest" description="Disordered" evidence="1">
    <location>
        <begin position="2080"/>
        <end position="2103"/>
    </location>
</feature>
<feature type="signal peptide" evidence="2">
    <location>
        <begin position="1"/>
        <end position="22"/>
    </location>
</feature>
<reference evidence="4 5" key="1">
    <citation type="journal article" date="2022" name="Mar. Drugs">
        <title>Bioassay-Guided Fractionation Leads to the Detection of Cholic Acid Generated by the Rare Thalassomonas sp.</title>
        <authorList>
            <person name="Pheiffer F."/>
            <person name="Schneider Y.K."/>
            <person name="Hansen E.H."/>
            <person name="Andersen J.H."/>
            <person name="Isaksson J."/>
            <person name="Busche T."/>
            <person name="R C."/>
            <person name="Kalinowski J."/>
            <person name="Zyl L.V."/>
            <person name="Trindade M."/>
        </authorList>
    </citation>
    <scope>NUCLEOTIDE SEQUENCE [LARGE SCALE GENOMIC DNA]</scope>
    <source>
        <strain evidence="4 5">A5K-61T</strain>
    </source>
</reference>
<organism evidence="4 5">
    <name type="scientific">Thalassomonas haliotis</name>
    <dbReference type="NCBI Taxonomy" id="485448"/>
    <lineage>
        <taxon>Bacteria</taxon>
        <taxon>Pseudomonadati</taxon>
        <taxon>Pseudomonadota</taxon>
        <taxon>Gammaproteobacteria</taxon>
        <taxon>Alteromonadales</taxon>
        <taxon>Colwelliaceae</taxon>
        <taxon>Thalassomonas</taxon>
    </lineage>
</organism>
<dbReference type="InterPro" id="IPR033803">
    <property type="entry name" value="CBD-like_Golvesin-Xly"/>
</dbReference>
<evidence type="ECO:0000259" key="3">
    <source>
        <dbReference type="PROSITE" id="PS50853"/>
    </source>
</evidence>
<dbReference type="RefSeq" id="WP_274054065.1">
    <property type="nucleotide sequence ID" value="NZ_CP059693.1"/>
</dbReference>
<dbReference type="Gene3D" id="2.60.120.260">
    <property type="entry name" value="Galactose-binding domain-like"/>
    <property type="match status" value="1"/>
</dbReference>
<evidence type="ECO:0000256" key="1">
    <source>
        <dbReference type="SAM" id="MobiDB-lite"/>
    </source>
</evidence>
<protein>
    <recommendedName>
        <fullName evidence="3">Fibronectin type-III domain-containing protein</fullName>
    </recommendedName>
</protein>